<evidence type="ECO:0000256" key="5">
    <source>
        <dbReference type="ARBA" id="ARBA00023136"/>
    </source>
</evidence>
<feature type="transmembrane region" description="Helical" evidence="6">
    <location>
        <begin position="29"/>
        <end position="47"/>
    </location>
</feature>
<dbReference type="AlphaFoldDB" id="A0A975P8Q3"/>
<evidence type="ECO:0000256" key="4">
    <source>
        <dbReference type="ARBA" id="ARBA00022989"/>
    </source>
</evidence>
<feature type="transmembrane region" description="Helical" evidence="6">
    <location>
        <begin position="193"/>
        <end position="211"/>
    </location>
</feature>
<dbReference type="SUPFAM" id="SSF103481">
    <property type="entry name" value="Multidrug resistance efflux transporter EmrE"/>
    <property type="match status" value="2"/>
</dbReference>
<sequence>MLASGLSFVCVNGIVRALGTDLPAAQSAFIRFGFGVLFLLPTILPMLRAGFPPAALRLFGLRGVIHTGAVLCWFYAMARLPVAEVTAIGYLTPVLVTLGAALVFGETLALRRILAVIVAVCGAAIVLRPGLREVTDGHLAQMAAAFFFAGSYLFAKRLTGMAGAGQVVAMLSLCVTLGLLPFALWVWVPVTPVQLGALALVAGFATSGHYCMSRAFAVAPLTVTQPVTFLQLVWATLMGALVFHEGVDAFVLLGGGIIIAAISYITWREAVVKRRIVTPTDVATRV</sequence>
<feature type="transmembrane region" description="Helical" evidence="6">
    <location>
        <begin position="112"/>
        <end position="131"/>
    </location>
</feature>
<keyword evidence="3 6" id="KW-0812">Transmembrane</keyword>
<keyword evidence="9" id="KW-1185">Reference proteome</keyword>
<dbReference type="Gene3D" id="1.10.3730.20">
    <property type="match status" value="1"/>
</dbReference>
<comment type="similarity">
    <text evidence="2">Belongs to the drug/metabolite transporter (DMT) superfamily. 10 TMS drug/metabolite exporter (DME) (TC 2.A.7.3) family.</text>
</comment>
<evidence type="ECO:0000256" key="2">
    <source>
        <dbReference type="ARBA" id="ARBA00009853"/>
    </source>
</evidence>
<feature type="domain" description="EamA" evidence="7">
    <location>
        <begin position="137"/>
        <end position="266"/>
    </location>
</feature>
<feature type="transmembrane region" description="Helical" evidence="6">
    <location>
        <begin position="167"/>
        <end position="187"/>
    </location>
</feature>
<reference evidence="8" key="1">
    <citation type="submission" date="2021-06" db="EMBL/GenBank/DDBJ databases">
        <title>Direct submission.</title>
        <authorList>
            <person name="Lee C.-S."/>
            <person name="Jin L."/>
        </authorList>
    </citation>
    <scope>NUCLEOTIDE SEQUENCE</scope>
    <source>
        <strain evidence="8">Con5</strain>
    </source>
</reference>
<evidence type="ECO:0000256" key="1">
    <source>
        <dbReference type="ARBA" id="ARBA00004141"/>
    </source>
</evidence>
<gene>
    <name evidence="8" type="ORF">KM031_05705</name>
</gene>
<dbReference type="PANTHER" id="PTHR22911:SF6">
    <property type="entry name" value="SOLUTE CARRIER FAMILY 35 MEMBER G1"/>
    <property type="match status" value="1"/>
</dbReference>
<dbReference type="PANTHER" id="PTHR22911">
    <property type="entry name" value="ACYL-MALONYL CONDENSING ENZYME-RELATED"/>
    <property type="match status" value="1"/>
</dbReference>
<proteinExistence type="inferred from homology"/>
<dbReference type="InterPro" id="IPR000620">
    <property type="entry name" value="EamA_dom"/>
</dbReference>
<evidence type="ECO:0000256" key="6">
    <source>
        <dbReference type="SAM" id="Phobius"/>
    </source>
</evidence>
<evidence type="ECO:0000313" key="8">
    <source>
        <dbReference type="EMBL" id="QWK91930.1"/>
    </source>
</evidence>
<organism evidence="8 9">
    <name type="scientific">Gemmobacter fulvus</name>
    <dbReference type="NCBI Taxonomy" id="2840474"/>
    <lineage>
        <taxon>Bacteria</taxon>
        <taxon>Pseudomonadati</taxon>
        <taxon>Pseudomonadota</taxon>
        <taxon>Alphaproteobacteria</taxon>
        <taxon>Rhodobacterales</taxon>
        <taxon>Paracoccaceae</taxon>
        <taxon>Gemmobacter</taxon>
    </lineage>
</organism>
<dbReference type="GO" id="GO:0016020">
    <property type="term" value="C:membrane"/>
    <property type="evidence" value="ECO:0007669"/>
    <property type="project" value="UniProtKB-SubCell"/>
</dbReference>
<comment type="subcellular location">
    <subcellularLocation>
        <location evidence="1">Membrane</location>
        <topology evidence="1">Multi-pass membrane protein</topology>
    </subcellularLocation>
</comment>
<name>A0A975P8Q3_9RHOB</name>
<dbReference type="InterPro" id="IPR037185">
    <property type="entry name" value="EmrE-like"/>
</dbReference>
<feature type="domain" description="EamA" evidence="7">
    <location>
        <begin position="5"/>
        <end position="127"/>
    </location>
</feature>
<feature type="transmembrane region" description="Helical" evidence="6">
    <location>
        <begin position="249"/>
        <end position="267"/>
    </location>
</feature>
<keyword evidence="5 6" id="KW-0472">Membrane</keyword>
<evidence type="ECO:0000313" key="9">
    <source>
        <dbReference type="Proteomes" id="UP000679352"/>
    </source>
</evidence>
<dbReference type="Pfam" id="PF00892">
    <property type="entry name" value="EamA"/>
    <property type="match status" value="2"/>
</dbReference>
<protein>
    <submittedName>
        <fullName evidence="8">DMT family transporter</fullName>
    </submittedName>
</protein>
<feature type="transmembrane region" description="Helical" evidence="6">
    <location>
        <begin position="59"/>
        <end position="76"/>
    </location>
</feature>
<feature type="transmembrane region" description="Helical" evidence="6">
    <location>
        <begin position="88"/>
        <end position="105"/>
    </location>
</feature>
<dbReference type="Proteomes" id="UP000679352">
    <property type="component" value="Chromosome"/>
</dbReference>
<dbReference type="EMBL" id="CP076361">
    <property type="protein sequence ID" value="QWK91930.1"/>
    <property type="molecule type" value="Genomic_DNA"/>
</dbReference>
<accession>A0A975P8Q3</accession>
<dbReference type="RefSeq" id="WP_215503956.1">
    <property type="nucleotide sequence ID" value="NZ_CP076361.1"/>
</dbReference>
<feature type="transmembrane region" description="Helical" evidence="6">
    <location>
        <begin position="137"/>
        <end position="155"/>
    </location>
</feature>
<dbReference type="KEGG" id="gfu:KM031_05705"/>
<evidence type="ECO:0000256" key="3">
    <source>
        <dbReference type="ARBA" id="ARBA00022692"/>
    </source>
</evidence>
<feature type="transmembrane region" description="Helical" evidence="6">
    <location>
        <begin position="223"/>
        <end position="243"/>
    </location>
</feature>
<keyword evidence="4 6" id="KW-1133">Transmembrane helix</keyword>
<evidence type="ECO:0000259" key="7">
    <source>
        <dbReference type="Pfam" id="PF00892"/>
    </source>
</evidence>